<dbReference type="AlphaFoldDB" id="A0A8B7YYB2"/>
<dbReference type="Gene3D" id="3.90.1480.20">
    <property type="entry name" value="Glycosyl transferase family 29"/>
    <property type="match status" value="1"/>
</dbReference>
<evidence type="ECO:0000256" key="5">
    <source>
        <dbReference type="ARBA" id="ARBA00022692"/>
    </source>
</evidence>
<keyword evidence="3" id="KW-0328">Glycosyltransferase</keyword>
<dbReference type="EC" id="2.4.3.9" evidence="13"/>
<evidence type="ECO:0000313" key="29">
    <source>
        <dbReference type="RefSeq" id="XP_022097473.1"/>
    </source>
</evidence>
<evidence type="ECO:0000256" key="15">
    <source>
        <dbReference type="ARBA" id="ARBA00041341"/>
    </source>
</evidence>
<evidence type="ECO:0000313" key="31">
    <source>
        <dbReference type="RefSeq" id="XP_022097475.1"/>
    </source>
</evidence>
<dbReference type="RefSeq" id="XP_022097471.1">
    <property type="nucleotide sequence ID" value="XM_022241779.1"/>
</dbReference>
<reference evidence="27 28" key="1">
    <citation type="submission" date="2025-04" db="UniProtKB">
        <authorList>
            <consortium name="RefSeq"/>
        </authorList>
    </citation>
    <scope>IDENTIFICATION</scope>
</reference>
<evidence type="ECO:0000256" key="4">
    <source>
        <dbReference type="ARBA" id="ARBA00022679"/>
    </source>
</evidence>
<evidence type="ECO:0000256" key="11">
    <source>
        <dbReference type="ARBA" id="ARBA00023157"/>
    </source>
</evidence>
<evidence type="ECO:0000256" key="14">
    <source>
        <dbReference type="ARBA" id="ARBA00039792"/>
    </source>
</evidence>
<keyword evidence="5 25" id="KW-0812">Transmembrane</keyword>
<evidence type="ECO:0000256" key="17">
    <source>
        <dbReference type="ARBA" id="ARBA00041976"/>
    </source>
</evidence>
<evidence type="ECO:0000256" key="3">
    <source>
        <dbReference type="ARBA" id="ARBA00022676"/>
    </source>
</evidence>
<dbReference type="GO" id="GO:0000139">
    <property type="term" value="C:Golgi membrane"/>
    <property type="evidence" value="ECO:0007669"/>
    <property type="project" value="UniProtKB-SubCell"/>
</dbReference>
<evidence type="ECO:0000313" key="28">
    <source>
        <dbReference type="RefSeq" id="XP_022097472.1"/>
    </source>
</evidence>
<dbReference type="GeneID" id="110982962"/>
<keyword evidence="9" id="KW-0443">Lipid metabolism</keyword>
<evidence type="ECO:0000256" key="9">
    <source>
        <dbReference type="ARBA" id="ARBA00023098"/>
    </source>
</evidence>
<evidence type="ECO:0000313" key="27">
    <source>
        <dbReference type="RefSeq" id="XP_022097471.1"/>
    </source>
</evidence>
<keyword evidence="8" id="KW-0333">Golgi apparatus</keyword>
<dbReference type="InterPro" id="IPR038578">
    <property type="entry name" value="GT29-like_sf"/>
</dbReference>
<evidence type="ECO:0000256" key="22">
    <source>
        <dbReference type="ARBA" id="ARBA00048805"/>
    </source>
</evidence>
<keyword evidence="6" id="KW-0735">Signal-anchor</keyword>
<comment type="catalytic activity">
    <reaction evidence="19">
        <text>a beta-D-Gal-(1-&gt;4)-beta-D-Glc-(1&lt;-&gt;1)-Cer(d18:1(4E)) + CMP-N-acetyl-beta-neuraminate = a ganglioside GM3 (d18:1(4E)) + CMP + H(+)</text>
        <dbReference type="Rhea" id="RHEA:18417"/>
        <dbReference type="ChEBI" id="CHEBI:15378"/>
        <dbReference type="ChEBI" id="CHEBI:17950"/>
        <dbReference type="ChEBI" id="CHEBI:57812"/>
        <dbReference type="ChEBI" id="CHEBI:60065"/>
        <dbReference type="ChEBI" id="CHEBI:60377"/>
        <dbReference type="EC" id="2.4.3.9"/>
    </reaction>
    <physiologicalReaction direction="left-to-right" evidence="19">
        <dbReference type="Rhea" id="RHEA:18418"/>
    </physiologicalReaction>
</comment>
<evidence type="ECO:0000256" key="6">
    <source>
        <dbReference type="ARBA" id="ARBA00022968"/>
    </source>
</evidence>
<dbReference type="GO" id="GO:0006629">
    <property type="term" value="P:lipid metabolic process"/>
    <property type="evidence" value="ECO:0007669"/>
    <property type="project" value="UniProtKB-KW"/>
</dbReference>
<dbReference type="PANTHER" id="PTHR13713:SF92">
    <property type="entry name" value="CMP-N-ACETYLNEURAMINATE-BETA-1,4-GALACTOSIDE ALPHA-2,3-SIALYLTRANSFERASE-LIKE ISOFORM X1"/>
    <property type="match status" value="1"/>
</dbReference>
<proteinExistence type="inferred from homology"/>
<protein>
    <recommendedName>
        <fullName evidence="14">Lactosylceramide alpha-2,3-sialyltransferase</fullName>
        <ecNumber evidence="13">2.4.3.9</ecNumber>
    </recommendedName>
    <alternativeName>
        <fullName evidence="15">CMP-NeuAc:lactosylceramide alpha-2,3-sialyltransferase</fullName>
    </alternativeName>
    <alternativeName>
        <fullName evidence="18">Ganglioside GM3 synthase</fullName>
    </alternativeName>
    <alternativeName>
        <fullName evidence="17">ST3Gal V</fullName>
    </alternativeName>
    <alternativeName>
        <fullName evidence="16">Sialyltransferase 9</fullName>
    </alternativeName>
</protein>
<evidence type="ECO:0000256" key="10">
    <source>
        <dbReference type="ARBA" id="ARBA00023136"/>
    </source>
</evidence>
<dbReference type="RefSeq" id="XP_022097472.1">
    <property type="nucleotide sequence ID" value="XM_022241780.1"/>
</dbReference>
<dbReference type="CDD" id="cd23967">
    <property type="entry name" value="GT29_ST3GAL3_4_5_6"/>
    <property type="match status" value="1"/>
</dbReference>
<comment type="catalytic activity">
    <reaction evidence="23">
        <text>ganglioside GA1 (d18:1(4E)/18:0) + CMP-N-acetyl-beta-neuraminate = ganglioside GM1 (d18:1(4E)/18:0) + CMP + H(+)</text>
        <dbReference type="Rhea" id="RHEA:41784"/>
        <dbReference type="ChEBI" id="CHEBI:15378"/>
        <dbReference type="ChEBI" id="CHEBI:57812"/>
        <dbReference type="ChEBI" id="CHEBI:60377"/>
        <dbReference type="ChEBI" id="CHEBI:73110"/>
        <dbReference type="ChEBI" id="CHEBI:78484"/>
    </reaction>
    <physiologicalReaction direction="left-to-right" evidence="23">
        <dbReference type="Rhea" id="RHEA:41785"/>
    </physiologicalReaction>
</comment>
<keyword evidence="11" id="KW-1015">Disulfide bond</keyword>
<dbReference type="RefSeq" id="XP_022097475.1">
    <property type="nucleotide sequence ID" value="XM_022241783.1"/>
</dbReference>
<keyword evidence="7 25" id="KW-1133">Transmembrane helix</keyword>
<organism evidence="26 31">
    <name type="scientific">Acanthaster planci</name>
    <name type="common">Crown-of-thorns starfish</name>
    <dbReference type="NCBI Taxonomy" id="133434"/>
    <lineage>
        <taxon>Eukaryota</taxon>
        <taxon>Metazoa</taxon>
        <taxon>Echinodermata</taxon>
        <taxon>Eleutherozoa</taxon>
        <taxon>Asterozoa</taxon>
        <taxon>Asteroidea</taxon>
        <taxon>Valvatacea</taxon>
        <taxon>Valvatida</taxon>
        <taxon>Acanthasteridae</taxon>
        <taxon>Acanthaster</taxon>
    </lineage>
</organism>
<evidence type="ECO:0000256" key="1">
    <source>
        <dbReference type="ARBA" id="ARBA00004323"/>
    </source>
</evidence>
<feature type="region of interest" description="Disordered" evidence="24">
    <location>
        <begin position="119"/>
        <end position="143"/>
    </location>
</feature>
<gene>
    <name evidence="27 28 29 30 31" type="primary">LOC110982962</name>
</gene>
<evidence type="ECO:0000313" key="26">
    <source>
        <dbReference type="Proteomes" id="UP000694845"/>
    </source>
</evidence>
<feature type="transmembrane region" description="Helical" evidence="25">
    <location>
        <begin position="12"/>
        <end position="33"/>
    </location>
</feature>
<evidence type="ECO:0000256" key="24">
    <source>
        <dbReference type="SAM" id="MobiDB-lite"/>
    </source>
</evidence>
<evidence type="ECO:0000256" key="12">
    <source>
        <dbReference type="ARBA" id="ARBA00023180"/>
    </source>
</evidence>
<dbReference type="OrthoDB" id="10264956at2759"/>
<sequence>MGMTIRLNIRALVYILVIAMVLLMLDLLFMMSLGRHKATIVKSSIDMDEAWLRFDQQNLGLTNSAQGVLQCQRILLTGNHDQLCAGTKPEVDSGPGHTRGNIGGGVKIGGTVAVPINRPLDHSGSGATKPAAKQHQTWAQAARKPKLSPIVQKAVDMSTALASPNVTCIPERSRNRMLNVYGEKFNLSIPPFLNMDFEREPHILDLPFPFGVQDSTKLVKETLGIAWNTSLPFISKSKSCLRCVIVGNGGLIKDTSLGKVIDNFDVVLRINDAPTKGYEKDVGSKTTMRMCYPESAFTKPEQFHGNWLLLLMVFKPMDLTWLQTVAQGKKMTNQKGFWKKIASSVPKKPEDFRILNPSILRETGFDIIGFPVSADGKVGKNVPTSGCLGIMLALRFCDEVAIAGFGYDTSIPNAPLHYYDKLKMKEIKRSWTHSVDKEQKMLFDLVDQGVIQDLTGGLIRT</sequence>
<dbReference type="FunFam" id="3.90.1480.20:FF:000006">
    <property type="entry name" value="ST3 beta-galactoside alpha-2,3-sialyltransferase 5"/>
    <property type="match status" value="1"/>
</dbReference>
<evidence type="ECO:0000256" key="20">
    <source>
        <dbReference type="ARBA" id="ARBA00045587"/>
    </source>
</evidence>
<evidence type="ECO:0000256" key="21">
    <source>
        <dbReference type="ARBA" id="ARBA00048050"/>
    </source>
</evidence>
<comment type="similarity">
    <text evidence="2">Belongs to the glycosyltransferase 29 family.</text>
</comment>
<evidence type="ECO:0000256" key="25">
    <source>
        <dbReference type="SAM" id="Phobius"/>
    </source>
</evidence>
<dbReference type="RefSeq" id="XP_022097474.1">
    <property type="nucleotide sequence ID" value="XM_022241782.1"/>
</dbReference>
<keyword evidence="12" id="KW-0325">Glycoprotein</keyword>
<evidence type="ECO:0000256" key="13">
    <source>
        <dbReference type="ARBA" id="ARBA00039111"/>
    </source>
</evidence>
<evidence type="ECO:0000256" key="2">
    <source>
        <dbReference type="ARBA" id="ARBA00006003"/>
    </source>
</evidence>
<comment type="catalytic activity">
    <reaction evidence="21">
        <text>a beta-D-Gal-(1&lt;-&gt;1')-ceramide + CMP-N-acetyl-beta-neuraminate = N-acetyl-alpha-neuraminosyl-(2-&gt;3)-beta-D-galactosyl-(1&lt;-&gt;1')-ceramide + CMP + H(+)</text>
        <dbReference type="Rhea" id="RHEA:41780"/>
        <dbReference type="ChEBI" id="CHEBI:15378"/>
        <dbReference type="ChEBI" id="CHEBI:57812"/>
        <dbReference type="ChEBI" id="CHEBI:60377"/>
        <dbReference type="ChEBI" id="CHEBI:82643"/>
        <dbReference type="ChEBI" id="CHEBI:143593"/>
    </reaction>
    <physiologicalReaction direction="left-to-right" evidence="21">
        <dbReference type="Rhea" id="RHEA:41781"/>
    </physiologicalReaction>
</comment>
<keyword evidence="26" id="KW-1185">Reference proteome</keyword>
<comment type="function">
    <text evidence="20">Transfers the sialyl group (N-acetyl-alpha-neuraminyl or NeuAc) from CMP-NeuAc to the non-reducing terminal galactose (Gal) of glycosphingolipids forming gangliosides (important molecules involved in the regulation of multiple cellular processes, including cell proliferation and differentiation, apoptosis, embryogenesis, development, and oncogenesis). Mainly involved in the biosynthesis of ganglioside GM3 but can also use different glycolipids as substrate acceptors such as D-galactosylceramide (GalCer), asialo-GM2 (GA2) and asialo-GM1 (GA1), although less preferentially than beta-D-Gal-(1-&gt;4)-beta-D-Glc-(1&lt;-&gt;1)-Cer (LacCer).</text>
</comment>
<name>A0A8B7YYB2_ACAPL</name>
<evidence type="ECO:0000256" key="16">
    <source>
        <dbReference type="ARBA" id="ARBA00041896"/>
    </source>
</evidence>
<dbReference type="Proteomes" id="UP000694845">
    <property type="component" value="Unplaced"/>
</dbReference>
<dbReference type="PANTHER" id="PTHR13713">
    <property type="entry name" value="SIALYLTRANSFERASE"/>
    <property type="match status" value="1"/>
</dbReference>
<keyword evidence="10 25" id="KW-0472">Membrane</keyword>
<comment type="subcellular location">
    <subcellularLocation>
        <location evidence="1">Golgi apparatus membrane</location>
        <topology evidence="1">Single-pass type II membrane protein</topology>
    </subcellularLocation>
</comment>
<evidence type="ECO:0000313" key="30">
    <source>
        <dbReference type="RefSeq" id="XP_022097474.1"/>
    </source>
</evidence>
<evidence type="ECO:0000256" key="23">
    <source>
        <dbReference type="ARBA" id="ARBA00049539"/>
    </source>
</evidence>
<dbReference type="GO" id="GO:0047291">
    <property type="term" value="F:lactosylceramide alpha-2,3-sialyltransferase activity"/>
    <property type="evidence" value="ECO:0007669"/>
    <property type="project" value="UniProtKB-EC"/>
</dbReference>
<dbReference type="InterPro" id="IPR001675">
    <property type="entry name" value="Glyco_trans_29"/>
</dbReference>
<evidence type="ECO:0000256" key="7">
    <source>
        <dbReference type="ARBA" id="ARBA00022989"/>
    </source>
</evidence>
<evidence type="ECO:0000256" key="18">
    <source>
        <dbReference type="ARBA" id="ARBA00042545"/>
    </source>
</evidence>
<comment type="catalytic activity">
    <reaction evidence="22">
        <text>ganglioside GA2 (d18:1(4E)/18:0) + CMP-N-acetyl-beta-neuraminate = ganglioside GM2 (d18:1(4E)/18:0) + CMP + H(+)</text>
        <dbReference type="Rhea" id="RHEA:41776"/>
        <dbReference type="ChEBI" id="CHEBI:15378"/>
        <dbReference type="ChEBI" id="CHEBI:57812"/>
        <dbReference type="ChEBI" id="CHEBI:60377"/>
        <dbReference type="ChEBI" id="CHEBI:78485"/>
        <dbReference type="ChEBI" id="CHEBI:78486"/>
    </reaction>
    <physiologicalReaction direction="left-to-right" evidence="22">
        <dbReference type="Rhea" id="RHEA:41777"/>
    </physiologicalReaction>
</comment>
<evidence type="ECO:0000256" key="19">
    <source>
        <dbReference type="ARBA" id="ARBA00043651"/>
    </source>
</evidence>
<accession>A0A8B7YYB2</accession>
<keyword evidence="4" id="KW-0808">Transferase</keyword>
<dbReference type="InterPro" id="IPR051142">
    <property type="entry name" value="Glycosyltransferase_29"/>
</dbReference>
<dbReference type="KEGG" id="aplc:110982962"/>
<dbReference type="RefSeq" id="XP_022097473.1">
    <property type="nucleotide sequence ID" value="XM_022241781.1"/>
</dbReference>
<evidence type="ECO:0000256" key="8">
    <source>
        <dbReference type="ARBA" id="ARBA00023034"/>
    </source>
</evidence>
<dbReference type="Pfam" id="PF00777">
    <property type="entry name" value="Glyco_transf_29"/>
    <property type="match status" value="1"/>
</dbReference>